<dbReference type="AlphaFoldDB" id="A0A8S4DCP8"/>
<dbReference type="Gene3D" id="2.40.128.20">
    <property type="match status" value="1"/>
</dbReference>
<dbReference type="InterPro" id="IPR012674">
    <property type="entry name" value="Calycin"/>
</dbReference>
<gene>
    <name evidence="3" type="ORF">PLXY2_LOCUS1594</name>
</gene>
<keyword evidence="1" id="KW-1015">Disulfide bond</keyword>
<evidence type="ECO:0000313" key="4">
    <source>
        <dbReference type="Proteomes" id="UP000653454"/>
    </source>
</evidence>
<evidence type="ECO:0000256" key="2">
    <source>
        <dbReference type="SAM" id="SignalP"/>
    </source>
</evidence>
<dbReference type="SUPFAM" id="SSF50814">
    <property type="entry name" value="Lipocalins"/>
    <property type="match status" value="1"/>
</dbReference>
<dbReference type="PRINTS" id="PR01273">
    <property type="entry name" value="INVTBRTCOLOR"/>
</dbReference>
<keyword evidence="2" id="KW-0732">Signal</keyword>
<dbReference type="PANTHER" id="PTHR10612:SF41">
    <property type="entry name" value="GLIAL LAZARILLO, ISOFORM A"/>
    <property type="match status" value="1"/>
</dbReference>
<evidence type="ECO:0000313" key="3">
    <source>
        <dbReference type="EMBL" id="CAG9095673.1"/>
    </source>
</evidence>
<organism evidence="3 4">
    <name type="scientific">Plutella xylostella</name>
    <name type="common">Diamondback moth</name>
    <name type="synonym">Plutella maculipennis</name>
    <dbReference type="NCBI Taxonomy" id="51655"/>
    <lineage>
        <taxon>Eukaryota</taxon>
        <taxon>Metazoa</taxon>
        <taxon>Ecdysozoa</taxon>
        <taxon>Arthropoda</taxon>
        <taxon>Hexapoda</taxon>
        <taxon>Insecta</taxon>
        <taxon>Pterygota</taxon>
        <taxon>Neoptera</taxon>
        <taxon>Endopterygota</taxon>
        <taxon>Lepidoptera</taxon>
        <taxon>Glossata</taxon>
        <taxon>Ditrysia</taxon>
        <taxon>Yponomeutoidea</taxon>
        <taxon>Plutellidae</taxon>
        <taxon>Plutella</taxon>
    </lineage>
</organism>
<accession>A0A8S4DCP8</accession>
<feature type="signal peptide" evidence="2">
    <location>
        <begin position="1"/>
        <end position="25"/>
    </location>
</feature>
<dbReference type="Proteomes" id="UP000653454">
    <property type="component" value="Unassembled WGS sequence"/>
</dbReference>
<dbReference type="GO" id="GO:0000302">
    <property type="term" value="P:response to reactive oxygen species"/>
    <property type="evidence" value="ECO:0007669"/>
    <property type="project" value="TreeGrafter"/>
</dbReference>
<reference evidence="3" key="1">
    <citation type="submission" date="2020-11" db="EMBL/GenBank/DDBJ databases">
        <authorList>
            <person name="Whiteford S."/>
        </authorList>
    </citation>
    <scope>NUCLEOTIDE SEQUENCE</scope>
</reference>
<dbReference type="InterPro" id="IPR003057">
    <property type="entry name" value="Invtbrt_color"/>
</dbReference>
<feature type="chain" id="PRO_5035900013" evidence="2">
    <location>
        <begin position="26"/>
        <end position="203"/>
    </location>
</feature>
<sequence length="203" mass="22807">MGDFRIKGAFKMYVVLLCAMVGARGTGPGRCPKYPPLPDFDIRRMAGTWFEVERSFYLMEISTSCTQLEVAVTARGFLSLTITTVNRWIGSPSTTYGIGIPSYAGSPSFRYKLNNRMPYVLGRMLPGAGQYSVLFTDYEQYAIVWSCTSVSIAHSDRIWVIARRREIAAGLRAQIYGVMEQLRLDPDRLILANNHNCTHEANT</sequence>
<dbReference type="PANTHER" id="PTHR10612">
    <property type="entry name" value="APOLIPOPROTEIN D"/>
    <property type="match status" value="1"/>
</dbReference>
<dbReference type="EMBL" id="CAJHNJ030000004">
    <property type="protein sequence ID" value="CAG9095673.1"/>
    <property type="molecule type" value="Genomic_DNA"/>
</dbReference>
<protein>
    <submittedName>
        <fullName evidence="3">(diamondback moth) hypothetical protein</fullName>
    </submittedName>
</protein>
<dbReference type="GO" id="GO:0005737">
    <property type="term" value="C:cytoplasm"/>
    <property type="evidence" value="ECO:0007669"/>
    <property type="project" value="TreeGrafter"/>
</dbReference>
<comment type="caution">
    <text evidence="3">The sequence shown here is derived from an EMBL/GenBank/DDBJ whole genome shotgun (WGS) entry which is preliminary data.</text>
</comment>
<keyword evidence="4" id="KW-1185">Reference proteome</keyword>
<proteinExistence type="predicted"/>
<dbReference type="GO" id="GO:0031409">
    <property type="term" value="F:pigment binding"/>
    <property type="evidence" value="ECO:0007669"/>
    <property type="project" value="InterPro"/>
</dbReference>
<name>A0A8S4DCP8_PLUXY</name>
<evidence type="ECO:0000256" key="1">
    <source>
        <dbReference type="ARBA" id="ARBA00023157"/>
    </source>
</evidence>
<dbReference type="GO" id="GO:0006629">
    <property type="term" value="P:lipid metabolic process"/>
    <property type="evidence" value="ECO:0007669"/>
    <property type="project" value="TreeGrafter"/>
</dbReference>